<dbReference type="GO" id="GO:0005997">
    <property type="term" value="P:xylulose metabolic process"/>
    <property type="evidence" value="ECO:0007669"/>
    <property type="project" value="TreeGrafter"/>
</dbReference>
<dbReference type="Proteomes" id="UP000827092">
    <property type="component" value="Unassembled WGS sequence"/>
</dbReference>
<dbReference type="PROSITE" id="PS00061">
    <property type="entry name" value="ADH_SHORT"/>
    <property type="match status" value="1"/>
</dbReference>
<comment type="similarity">
    <text evidence="1">Belongs to the short-chain dehydrogenases/reductases (SDR) family.</text>
</comment>
<proteinExistence type="inferred from homology"/>
<dbReference type="NCBIfam" id="NF005559">
    <property type="entry name" value="PRK07231.1"/>
    <property type="match status" value="1"/>
</dbReference>
<evidence type="ECO:0000256" key="4">
    <source>
        <dbReference type="ARBA" id="ARBA00023002"/>
    </source>
</evidence>
<protein>
    <recommendedName>
        <fullName evidence="5">Ketoreductase domain-containing protein</fullName>
    </recommendedName>
</protein>
<dbReference type="PANTHER" id="PTHR44252">
    <property type="entry name" value="D-ERYTHRULOSE REDUCTASE"/>
    <property type="match status" value="1"/>
</dbReference>
<evidence type="ECO:0000256" key="2">
    <source>
        <dbReference type="ARBA" id="ARBA00011881"/>
    </source>
</evidence>
<dbReference type="Pfam" id="PF13561">
    <property type="entry name" value="adh_short_C2"/>
    <property type="match status" value="1"/>
</dbReference>
<dbReference type="GO" id="GO:0006006">
    <property type="term" value="P:glucose metabolic process"/>
    <property type="evidence" value="ECO:0007669"/>
    <property type="project" value="TreeGrafter"/>
</dbReference>
<dbReference type="PANTHER" id="PTHR44252:SF3">
    <property type="entry name" value="D-ERYTHRULOSE REDUCTASE-RELATED"/>
    <property type="match status" value="1"/>
</dbReference>
<comment type="subunit">
    <text evidence="2">Homotetramer.</text>
</comment>
<organism evidence="6 7">
    <name type="scientific">Oedothorax gibbosus</name>
    <dbReference type="NCBI Taxonomy" id="931172"/>
    <lineage>
        <taxon>Eukaryota</taxon>
        <taxon>Metazoa</taxon>
        <taxon>Ecdysozoa</taxon>
        <taxon>Arthropoda</taxon>
        <taxon>Chelicerata</taxon>
        <taxon>Arachnida</taxon>
        <taxon>Araneae</taxon>
        <taxon>Araneomorphae</taxon>
        <taxon>Entelegynae</taxon>
        <taxon>Araneoidea</taxon>
        <taxon>Linyphiidae</taxon>
        <taxon>Erigoninae</taxon>
        <taxon>Oedothorax</taxon>
    </lineage>
</organism>
<dbReference type="SUPFAM" id="SSF51735">
    <property type="entry name" value="NAD(P)-binding Rossmann-fold domains"/>
    <property type="match status" value="1"/>
</dbReference>
<dbReference type="InterPro" id="IPR051737">
    <property type="entry name" value="L-xylulose/Carbonyl_redctase"/>
</dbReference>
<accession>A0AAV6VIG5</accession>
<dbReference type="FunFam" id="3.40.50.720:FF:000214">
    <property type="entry name" value="L-xylulose reductase"/>
    <property type="match status" value="1"/>
</dbReference>
<dbReference type="InterPro" id="IPR020904">
    <property type="entry name" value="Sc_DH/Rdtase_CS"/>
</dbReference>
<dbReference type="GO" id="GO:0004090">
    <property type="term" value="F:carbonyl reductase (NADPH) activity"/>
    <property type="evidence" value="ECO:0007669"/>
    <property type="project" value="TreeGrafter"/>
</dbReference>
<gene>
    <name evidence="6" type="ORF">JTE90_003814</name>
</gene>
<comment type="caution">
    <text evidence="6">The sequence shown here is derived from an EMBL/GenBank/DDBJ whole genome shotgun (WGS) entry which is preliminary data.</text>
</comment>
<dbReference type="PRINTS" id="PR00080">
    <property type="entry name" value="SDRFAMILY"/>
</dbReference>
<evidence type="ECO:0000313" key="7">
    <source>
        <dbReference type="Proteomes" id="UP000827092"/>
    </source>
</evidence>
<dbReference type="InterPro" id="IPR057326">
    <property type="entry name" value="KR_dom"/>
</dbReference>
<evidence type="ECO:0000313" key="6">
    <source>
        <dbReference type="EMBL" id="KAG8195669.1"/>
    </source>
</evidence>
<evidence type="ECO:0000256" key="1">
    <source>
        <dbReference type="ARBA" id="ARBA00006484"/>
    </source>
</evidence>
<evidence type="ECO:0000256" key="3">
    <source>
        <dbReference type="ARBA" id="ARBA00022857"/>
    </source>
</evidence>
<sequence>MGNSFVGKRVLVTGAGRGIGRAIAIELTKRGAHVIALSRTKDHLDTLQKEFPRIEIVSCDVGNWKQTEDTVKNLGDIHLLVNNAGIAFLQEVGSITEEAFDATLAVNVKAVVNISQIVARGMKERGEGGSIVNVSSQAAIIALNKHTTYCASKGALDQITKVMALELGPFQIRVNSVNPTVVNTEMAIRDWGDESVSKPMKAKIPLGKFCEPEDVVKAVLFLLSDNSQMITGVQLPVDGGYIIQ</sequence>
<dbReference type="SMART" id="SM00822">
    <property type="entry name" value="PKS_KR"/>
    <property type="match status" value="1"/>
</dbReference>
<dbReference type="GO" id="GO:0006629">
    <property type="term" value="P:lipid metabolic process"/>
    <property type="evidence" value="ECO:0007669"/>
    <property type="project" value="UniProtKB-ARBA"/>
</dbReference>
<dbReference type="InterPro" id="IPR002347">
    <property type="entry name" value="SDR_fam"/>
</dbReference>
<dbReference type="InterPro" id="IPR036291">
    <property type="entry name" value="NAD(P)-bd_dom_sf"/>
</dbReference>
<dbReference type="EMBL" id="JAFNEN010000081">
    <property type="protein sequence ID" value="KAG8195669.1"/>
    <property type="molecule type" value="Genomic_DNA"/>
</dbReference>
<evidence type="ECO:0000259" key="5">
    <source>
        <dbReference type="SMART" id="SM00822"/>
    </source>
</evidence>
<dbReference type="GO" id="GO:0050038">
    <property type="term" value="F:L-xylulose reductase (NADPH) activity"/>
    <property type="evidence" value="ECO:0007669"/>
    <property type="project" value="TreeGrafter"/>
</dbReference>
<keyword evidence="3" id="KW-0521">NADP</keyword>
<dbReference type="PRINTS" id="PR00081">
    <property type="entry name" value="GDHRDH"/>
</dbReference>
<feature type="domain" description="Ketoreductase" evidence="5">
    <location>
        <begin position="8"/>
        <end position="194"/>
    </location>
</feature>
<dbReference type="AlphaFoldDB" id="A0AAV6VIG5"/>
<keyword evidence="4" id="KW-0560">Oxidoreductase</keyword>
<keyword evidence="7" id="KW-1185">Reference proteome</keyword>
<dbReference type="Gene3D" id="3.40.50.720">
    <property type="entry name" value="NAD(P)-binding Rossmann-like Domain"/>
    <property type="match status" value="1"/>
</dbReference>
<name>A0AAV6VIG5_9ARAC</name>
<reference evidence="6 7" key="1">
    <citation type="journal article" date="2022" name="Nat. Ecol. Evol.">
        <title>A masculinizing supergene underlies an exaggerated male reproductive morph in a spider.</title>
        <authorList>
            <person name="Hendrickx F."/>
            <person name="De Corte Z."/>
            <person name="Sonet G."/>
            <person name="Van Belleghem S.M."/>
            <person name="Kostlbacher S."/>
            <person name="Vangestel C."/>
        </authorList>
    </citation>
    <scope>NUCLEOTIDE SEQUENCE [LARGE SCALE GENOMIC DNA]</scope>
    <source>
        <strain evidence="6">W744_W776</strain>
    </source>
</reference>